<evidence type="ECO:0000259" key="9">
    <source>
        <dbReference type="PROSITE" id="PS50812"/>
    </source>
</evidence>
<dbReference type="PANTHER" id="PTHR22884">
    <property type="entry name" value="SET DOMAIN PROTEINS"/>
    <property type="match status" value="1"/>
</dbReference>
<evidence type="ECO:0000313" key="11">
    <source>
        <dbReference type="EMBL" id="VDO98555.1"/>
    </source>
</evidence>
<dbReference type="GO" id="GO:0042054">
    <property type="term" value="F:histone methyltransferase activity"/>
    <property type="evidence" value="ECO:0007669"/>
    <property type="project" value="InterPro"/>
</dbReference>
<dbReference type="OrthoDB" id="422362at2759"/>
<evidence type="ECO:0000313" key="13">
    <source>
        <dbReference type="WBParaSite" id="SBAD_0000280501-mRNA-1"/>
    </source>
</evidence>
<dbReference type="InterPro" id="IPR006560">
    <property type="entry name" value="AWS_dom"/>
</dbReference>
<feature type="domain" description="AWS" evidence="10">
    <location>
        <begin position="255"/>
        <end position="303"/>
    </location>
</feature>
<dbReference type="InterPro" id="IPR000313">
    <property type="entry name" value="PWWP_dom"/>
</dbReference>
<dbReference type="PROSITE" id="PS50812">
    <property type="entry name" value="PWWP"/>
    <property type="match status" value="1"/>
</dbReference>
<gene>
    <name evidence="11" type="ORF">SBAD_LOCUS2675</name>
</gene>
<evidence type="ECO:0000256" key="7">
    <source>
        <dbReference type="ARBA" id="ARBA00022737"/>
    </source>
</evidence>
<sequence length="338" mass="38640">THTCFICLEPGDVVPCSIERCLKFYHKKCVKKYTAAIFDEEDESTESPSRNNKDLICPLHFCASCVAWKRQCRFSSRVNFVYCLKCPTAYHLAEQCIPAGTRVLNNRFIICTNHSDPELTRVSVNYCFVCGKGNAEVMGAFRWWPAQILHPLNIPDNIERLLNKRGYIGEFAVLFYGTHDYGVVSQGRVFQFDPEDKNSCVKRSGLDKAFAAAVLEGQEALKIKTMQEDFLPPVFKFIQSNRFAGGKKQQLLDLNNYPVCHCGSNNSSYCEELCENRSMLVECHPKLCPSGEKCRNQRFQKCEYAFTIPFKTANRGWGLRALEDIAKVDFHKERQMGK</sequence>
<keyword evidence="12" id="KW-1185">Reference proteome</keyword>
<dbReference type="Pfam" id="PF22908">
    <property type="entry name" value="PHD_NSD"/>
    <property type="match status" value="1"/>
</dbReference>
<keyword evidence="3" id="KW-0158">Chromosome</keyword>
<dbReference type="SMART" id="SM00293">
    <property type="entry name" value="PWWP"/>
    <property type="match status" value="1"/>
</dbReference>
<dbReference type="PROSITE" id="PS51215">
    <property type="entry name" value="AWS"/>
    <property type="match status" value="1"/>
</dbReference>
<dbReference type="Pfam" id="PF23004">
    <property type="entry name" value="PHDvar_NSD"/>
    <property type="match status" value="1"/>
</dbReference>
<evidence type="ECO:0000256" key="2">
    <source>
        <dbReference type="ARBA" id="ARBA00004286"/>
    </source>
</evidence>
<evidence type="ECO:0000256" key="4">
    <source>
        <dbReference type="ARBA" id="ARBA00022603"/>
    </source>
</evidence>
<dbReference type="CDD" id="cd15566">
    <property type="entry name" value="PHD3_NSD"/>
    <property type="match status" value="1"/>
</dbReference>
<dbReference type="SUPFAM" id="SSF82199">
    <property type="entry name" value="SET domain"/>
    <property type="match status" value="1"/>
</dbReference>
<dbReference type="SMART" id="SM00570">
    <property type="entry name" value="AWS"/>
    <property type="match status" value="1"/>
</dbReference>
<dbReference type="Pfam" id="PF17907">
    <property type="entry name" value="AWS"/>
    <property type="match status" value="1"/>
</dbReference>
<proteinExistence type="predicted"/>
<dbReference type="Gene3D" id="3.30.40.10">
    <property type="entry name" value="Zinc/RING finger domain, C3HC4 (zinc finger)"/>
    <property type="match status" value="1"/>
</dbReference>
<dbReference type="GO" id="GO:0032259">
    <property type="term" value="P:methylation"/>
    <property type="evidence" value="ECO:0007669"/>
    <property type="project" value="UniProtKB-KW"/>
</dbReference>
<dbReference type="SUPFAM" id="SSF63748">
    <property type="entry name" value="Tudor/PWWP/MBT"/>
    <property type="match status" value="1"/>
</dbReference>
<dbReference type="AlphaFoldDB" id="A0A183IGD1"/>
<dbReference type="InterPro" id="IPR055197">
    <property type="entry name" value="PHDvar_NSD"/>
</dbReference>
<evidence type="ECO:0000256" key="3">
    <source>
        <dbReference type="ARBA" id="ARBA00022454"/>
    </source>
</evidence>
<evidence type="ECO:0000256" key="5">
    <source>
        <dbReference type="ARBA" id="ARBA00022679"/>
    </source>
</evidence>
<dbReference type="InterPro" id="IPR046341">
    <property type="entry name" value="SET_dom_sf"/>
</dbReference>
<evidence type="ECO:0000256" key="1">
    <source>
        <dbReference type="ARBA" id="ARBA00004123"/>
    </source>
</evidence>
<dbReference type="InterPro" id="IPR050777">
    <property type="entry name" value="SET2_Histone-Lys_MeTrsfase"/>
</dbReference>
<protein>
    <submittedName>
        <fullName evidence="13">AWS domain-containing protein</fullName>
    </submittedName>
</protein>
<evidence type="ECO:0000256" key="8">
    <source>
        <dbReference type="ARBA" id="ARBA00023242"/>
    </source>
</evidence>
<keyword evidence="4" id="KW-0489">Methyltransferase</keyword>
<comment type="subcellular location">
    <subcellularLocation>
        <location evidence="2">Chromosome</location>
    </subcellularLocation>
    <subcellularLocation>
        <location evidence="1">Nucleus</location>
    </subcellularLocation>
</comment>
<dbReference type="Pfam" id="PF00855">
    <property type="entry name" value="PWWP"/>
    <property type="match status" value="1"/>
</dbReference>
<dbReference type="WBParaSite" id="SBAD_0000280501-mRNA-1">
    <property type="protein sequence ID" value="SBAD_0000280501-mRNA-1"/>
    <property type="gene ID" value="SBAD_0000280501"/>
</dbReference>
<dbReference type="Gene3D" id="2.30.30.140">
    <property type="match status" value="1"/>
</dbReference>
<dbReference type="Gene3D" id="2.170.270.10">
    <property type="entry name" value="SET domain"/>
    <property type="match status" value="1"/>
</dbReference>
<keyword evidence="5" id="KW-0808">Transferase</keyword>
<keyword evidence="8" id="KW-0539">Nucleus</keyword>
<keyword evidence="6" id="KW-0949">S-adenosyl-L-methionine</keyword>
<feature type="domain" description="PWWP" evidence="9">
    <location>
        <begin position="138"/>
        <end position="195"/>
    </location>
</feature>
<dbReference type="InterPro" id="IPR055198">
    <property type="entry name" value="NSD_PHD"/>
</dbReference>
<organism evidence="13">
    <name type="scientific">Soboliphyme baturini</name>
    <dbReference type="NCBI Taxonomy" id="241478"/>
    <lineage>
        <taxon>Eukaryota</taxon>
        <taxon>Metazoa</taxon>
        <taxon>Ecdysozoa</taxon>
        <taxon>Nematoda</taxon>
        <taxon>Enoplea</taxon>
        <taxon>Dorylaimia</taxon>
        <taxon>Dioctophymatida</taxon>
        <taxon>Dioctophymatoidea</taxon>
        <taxon>Soboliphymatidae</taxon>
        <taxon>Soboliphyme</taxon>
    </lineage>
</organism>
<dbReference type="EMBL" id="UZAM01007348">
    <property type="protein sequence ID" value="VDO98555.1"/>
    <property type="molecule type" value="Genomic_DNA"/>
</dbReference>
<reference evidence="13" key="1">
    <citation type="submission" date="2016-06" db="UniProtKB">
        <authorList>
            <consortium name="WormBaseParasite"/>
        </authorList>
    </citation>
    <scope>IDENTIFICATION</scope>
</reference>
<dbReference type="InterPro" id="IPR013083">
    <property type="entry name" value="Znf_RING/FYVE/PHD"/>
</dbReference>
<name>A0A183IGD1_9BILA</name>
<evidence type="ECO:0000259" key="10">
    <source>
        <dbReference type="PROSITE" id="PS51215"/>
    </source>
</evidence>
<evidence type="ECO:0000256" key="6">
    <source>
        <dbReference type="ARBA" id="ARBA00022691"/>
    </source>
</evidence>
<reference evidence="11 12" key="2">
    <citation type="submission" date="2018-11" db="EMBL/GenBank/DDBJ databases">
        <authorList>
            <consortium name="Pathogen Informatics"/>
        </authorList>
    </citation>
    <scope>NUCLEOTIDE SEQUENCE [LARGE SCALE GENOMIC DNA]</scope>
</reference>
<accession>A0A183IGD1</accession>
<keyword evidence="7" id="KW-0677">Repeat</keyword>
<dbReference type="GO" id="GO:0005694">
    <property type="term" value="C:chromosome"/>
    <property type="evidence" value="ECO:0007669"/>
    <property type="project" value="UniProtKB-SubCell"/>
</dbReference>
<dbReference type="Proteomes" id="UP000270296">
    <property type="component" value="Unassembled WGS sequence"/>
</dbReference>
<dbReference type="GO" id="GO:0005634">
    <property type="term" value="C:nucleus"/>
    <property type="evidence" value="ECO:0007669"/>
    <property type="project" value="UniProtKB-SubCell"/>
</dbReference>
<evidence type="ECO:0000313" key="12">
    <source>
        <dbReference type="Proteomes" id="UP000270296"/>
    </source>
</evidence>